<gene>
    <name evidence="3" type="ORF">AABD74_15195</name>
</gene>
<dbReference type="SUPFAM" id="SSF51679">
    <property type="entry name" value="Bacterial luciferase-like"/>
    <property type="match status" value="1"/>
</dbReference>
<dbReference type="Pfam" id="PF00296">
    <property type="entry name" value="Bac_luciferase"/>
    <property type="match status" value="1"/>
</dbReference>
<dbReference type="CDD" id="cd00347">
    <property type="entry name" value="Flavin_utilizing_monoxygenases"/>
    <property type="match status" value="1"/>
</dbReference>
<proteinExistence type="predicted"/>
<comment type="similarity">
    <text evidence="1">To bacterial alkanal monooxygenase alpha and beta chains.</text>
</comment>
<dbReference type="PANTHER" id="PTHR30137">
    <property type="entry name" value="LUCIFERASE-LIKE MONOOXYGENASE"/>
    <property type="match status" value="1"/>
</dbReference>
<dbReference type="InterPro" id="IPR050766">
    <property type="entry name" value="Bact_Lucif_Oxidored"/>
</dbReference>
<keyword evidence="4" id="KW-1185">Reference proteome</keyword>
<sequence length="381" mass="42214">MRNKDSNKDRFRNKPAYFHSLIKQGDAPVPLSILDVATTGKRYSAAQALNNSIELARFADQRGFARYWVAEHHSMPAVSTSSPAMLLSRLIGETKQIRLGSGGMMLSNFPPLVVAEQFGMLQAMAPGRIDLGIGRAPGTNGPTASALRRDSIGAEDFPDQLTELLHFLEDDFPVGHPFKDGVFAVPGPRQDRENGIPRSFESPSVWLLGSSGYSAQLAGKLGLPFAFAAQLAPENMLFAFELYKKNFKPSKVLDRPYTIACFSVFAADNEEEAKIQTHSFSHSMLRMMSGKSYVIPCPEELKTYFYSDSERHVLESWNQKMIYGTADQVVSRLNEFQKISGANELMIANLGYSPEGILHSAKLIADAYNMPNMKLKDIENC</sequence>
<dbReference type="InterPro" id="IPR036661">
    <property type="entry name" value="Luciferase-like_sf"/>
</dbReference>
<dbReference type="EMBL" id="CP150845">
    <property type="protein sequence ID" value="WYZ18508.1"/>
    <property type="molecule type" value="Genomic_DNA"/>
</dbReference>
<name>A0ABZ2UBG2_9FLAO</name>
<dbReference type="GO" id="GO:0016491">
    <property type="term" value="F:oxidoreductase activity"/>
    <property type="evidence" value="ECO:0007669"/>
    <property type="project" value="UniProtKB-KW"/>
</dbReference>
<dbReference type="PANTHER" id="PTHR30137:SF6">
    <property type="entry name" value="LUCIFERASE-LIKE MONOOXYGENASE"/>
    <property type="match status" value="1"/>
</dbReference>
<dbReference type="RefSeq" id="WP_406843417.1">
    <property type="nucleotide sequence ID" value="NZ_CP150845.1"/>
</dbReference>
<organism evidence="3 4">
    <name type="scientific">Flavobacterium soyae</name>
    <dbReference type="NCBI Taxonomy" id="2903098"/>
    <lineage>
        <taxon>Bacteria</taxon>
        <taxon>Pseudomonadati</taxon>
        <taxon>Bacteroidota</taxon>
        <taxon>Flavobacteriia</taxon>
        <taxon>Flavobacteriales</taxon>
        <taxon>Flavobacteriaceae</taxon>
        <taxon>Flavobacterium</taxon>
    </lineage>
</organism>
<feature type="domain" description="Luciferase-like" evidence="2">
    <location>
        <begin position="33"/>
        <end position="339"/>
    </location>
</feature>
<evidence type="ECO:0000256" key="1">
    <source>
        <dbReference type="ARBA" id="ARBA00007789"/>
    </source>
</evidence>
<dbReference type="EC" id="1.-.-.-" evidence="3"/>
<protein>
    <submittedName>
        <fullName evidence="3">LLM class flavin-dependent oxidoreductase</fullName>
        <ecNumber evidence="3">1.-.-.-</ecNumber>
    </submittedName>
</protein>
<accession>A0ABZ2UBG2</accession>
<dbReference type="NCBIfam" id="TIGR03558">
    <property type="entry name" value="oxido_grp_1"/>
    <property type="match status" value="1"/>
</dbReference>
<evidence type="ECO:0000259" key="2">
    <source>
        <dbReference type="Pfam" id="PF00296"/>
    </source>
</evidence>
<dbReference type="Gene3D" id="3.20.20.30">
    <property type="entry name" value="Luciferase-like domain"/>
    <property type="match status" value="1"/>
</dbReference>
<reference evidence="3 4" key="1">
    <citation type="submission" date="2024-03" db="EMBL/GenBank/DDBJ databases">
        <title>Flavobacterium soyae.</title>
        <authorList>
            <person name="Zheng W."/>
        </authorList>
    </citation>
    <scope>NUCLEOTIDE SEQUENCE [LARGE SCALE GENOMIC DNA]</scope>
    <source>
        <strain evidence="3 4">55</strain>
    </source>
</reference>
<keyword evidence="3" id="KW-0560">Oxidoreductase</keyword>
<dbReference type="Proteomes" id="UP001623852">
    <property type="component" value="Chromosome"/>
</dbReference>
<dbReference type="InterPro" id="IPR019949">
    <property type="entry name" value="CmoO-like"/>
</dbReference>
<evidence type="ECO:0000313" key="4">
    <source>
        <dbReference type="Proteomes" id="UP001623852"/>
    </source>
</evidence>
<evidence type="ECO:0000313" key="3">
    <source>
        <dbReference type="EMBL" id="WYZ18508.1"/>
    </source>
</evidence>
<dbReference type="InterPro" id="IPR011251">
    <property type="entry name" value="Luciferase-like_dom"/>
</dbReference>